<feature type="domain" description="HMG box" evidence="5">
    <location>
        <begin position="102"/>
        <end position="173"/>
    </location>
</feature>
<evidence type="ECO:0000313" key="7">
    <source>
        <dbReference type="Proteomes" id="UP000308730"/>
    </source>
</evidence>
<organism evidence="6 7">
    <name type="scientific">Antrodiella citrinella</name>
    <dbReference type="NCBI Taxonomy" id="2447956"/>
    <lineage>
        <taxon>Eukaryota</taxon>
        <taxon>Fungi</taxon>
        <taxon>Dikarya</taxon>
        <taxon>Basidiomycota</taxon>
        <taxon>Agaricomycotina</taxon>
        <taxon>Agaricomycetes</taxon>
        <taxon>Polyporales</taxon>
        <taxon>Steccherinaceae</taxon>
        <taxon>Antrodiella</taxon>
    </lineage>
</organism>
<feature type="compositionally biased region" description="Polar residues" evidence="4">
    <location>
        <begin position="64"/>
        <end position="74"/>
    </location>
</feature>
<evidence type="ECO:0000259" key="5">
    <source>
        <dbReference type="PROSITE" id="PS50118"/>
    </source>
</evidence>
<dbReference type="InterPro" id="IPR051356">
    <property type="entry name" value="SOX/SOX-like_TF"/>
</dbReference>
<sequence length="592" mass="64977">MSSASASGSVRGWTSSTTNEELDNNPFSFPAVATPLDVSMQAPPLMRGSSPSSNSRPHMHRHSLSLSLPIQPTPSRHYCPSSHPSPTERRAQRKRQDDPNWVPRPPNSFMIFRREFSREHARENRHGEPVAEKHLSKRAGVVWKSLSDAQQRPYKERAIFAQEEHARLYPLYKFKPCRRGSSQKSRRPSGGGLSRREQVESLCESVGVMVDSDSESSPAASQESIRSSSPEYFVSPNRDTPSRTLRRRRSHSLPLRATSTSTYFLQPTDCASTSAVDKRSRSAVTRPPSLRLSSGHFGMPLTPFNDPSIDESVFQFSLLDSTSTAPSSPNTSLFDFSFEESFASTSSVPSPKSFDSQIPPTFPAMDAEFGLESQFVSPIQHISPPSAPRSQTGSAHQPLIVSPDVSHLYHRRQRSNTTSALPPSPLSLVTSSLSNWNGEVAGPSSSTSSLPIITHSASSPDLTTYYPVGVCTDSPYASQRQCQDFGQLPAVSESLLVPGIDMDLDKTPKVSDFPSGIQNTYSLPASGPLSQFDYSDFAMTFAEPDTQAEDLQAYASALEALRITPSPYGTDTPQSLAEHMYNRYINPTPPPM</sequence>
<dbReference type="Proteomes" id="UP000308730">
    <property type="component" value="Unassembled WGS sequence"/>
</dbReference>
<keyword evidence="2 3" id="KW-0539">Nucleus</keyword>
<evidence type="ECO:0000256" key="4">
    <source>
        <dbReference type="SAM" id="MobiDB-lite"/>
    </source>
</evidence>
<feature type="region of interest" description="Disordered" evidence="4">
    <location>
        <begin position="1"/>
        <end position="106"/>
    </location>
</feature>
<feature type="region of interest" description="Disordered" evidence="4">
    <location>
        <begin position="177"/>
        <end position="198"/>
    </location>
</feature>
<keyword evidence="1 3" id="KW-0238">DNA-binding</keyword>
<comment type="caution">
    <text evidence="6">The sequence shown here is derived from an EMBL/GenBank/DDBJ whole genome shotgun (WGS) entry which is preliminary data.</text>
</comment>
<keyword evidence="7" id="KW-1185">Reference proteome</keyword>
<evidence type="ECO:0000313" key="6">
    <source>
        <dbReference type="EMBL" id="THH27924.1"/>
    </source>
</evidence>
<dbReference type="GO" id="GO:0000981">
    <property type="term" value="F:DNA-binding transcription factor activity, RNA polymerase II-specific"/>
    <property type="evidence" value="ECO:0007669"/>
    <property type="project" value="TreeGrafter"/>
</dbReference>
<protein>
    <recommendedName>
        <fullName evidence="5">HMG box domain-containing protein</fullName>
    </recommendedName>
</protein>
<dbReference type="Gene3D" id="1.10.30.10">
    <property type="entry name" value="High mobility group box domain"/>
    <property type="match status" value="1"/>
</dbReference>
<feature type="region of interest" description="Disordered" evidence="4">
    <location>
        <begin position="210"/>
        <end position="252"/>
    </location>
</feature>
<feature type="compositionally biased region" description="Polar residues" evidence="4">
    <location>
        <begin position="1"/>
        <end position="19"/>
    </location>
</feature>
<dbReference type="CDD" id="cd01389">
    <property type="entry name" value="HMG-box_ROX1-like"/>
    <property type="match status" value="1"/>
</dbReference>
<dbReference type="PROSITE" id="PS50118">
    <property type="entry name" value="HMG_BOX_2"/>
    <property type="match status" value="1"/>
</dbReference>
<name>A0A4S4MPE4_9APHY</name>
<dbReference type="OrthoDB" id="6247875at2759"/>
<evidence type="ECO:0000256" key="1">
    <source>
        <dbReference type="ARBA" id="ARBA00023125"/>
    </source>
</evidence>
<dbReference type="SMART" id="SM00398">
    <property type="entry name" value="HMG"/>
    <property type="match status" value="1"/>
</dbReference>
<feature type="DNA-binding region" description="HMG box" evidence="3">
    <location>
        <begin position="102"/>
        <end position="173"/>
    </location>
</feature>
<gene>
    <name evidence="6" type="ORF">EUX98_g6272</name>
</gene>
<dbReference type="GO" id="GO:0000978">
    <property type="term" value="F:RNA polymerase II cis-regulatory region sequence-specific DNA binding"/>
    <property type="evidence" value="ECO:0007669"/>
    <property type="project" value="TreeGrafter"/>
</dbReference>
<dbReference type="EMBL" id="SGPM01000215">
    <property type="protein sequence ID" value="THH27924.1"/>
    <property type="molecule type" value="Genomic_DNA"/>
</dbReference>
<feature type="compositionally biased region" description="Polar residues" evidence="4">
    <location>
        <begin position="215"/>
        <end position="230"/>
    </location>
</feature>
<dbReference type="SUPFAM" id="SSF47095">
    <property type="entry name" value="HMG-box"/>
    <property type="match status" value="1"/>
</dbReference>
<dbReference type="InterPro" id="IPR009071">
    <property type="entry name" value="HMG_box_dom"/>
</dbReference>
<dbReference type="PANTHER" id="PTHR45789">
    <property type="entry name" value="FI18025P1"/>
    <property type="match status" value="1"/>
</dbReference>
<accession>A0A4S4MPE4</accession>
<dbReference type="AlphaFoldDB" id="A0A4S4MPE4"/>
<dbReference type="PANTHER" id="PTHR45789:SF2">
    <property type="entry name" value="FI18025P1"/>
    <property type="match status" value="1"/>
</dbReference>
<evidence type="ECO:0000256" key="3">
    <source>
        <dbReference type="PROSITE-ProRule" id="PRU00267"/>
    </source>
</evidence>
<proteinExistence type="predicted"/>
<reference evidence="6 7" key="1">
    <citation type="submission" date="2019-02" db="EMBL/GenBank/DDBJ databases">
        <title>Genome sequencing of the rare red list fungi Antrodiella citrinella (Flaviporus citrinellus).</title>
        <authorList>
            <person name="Buettner E."/>
            <person name="Kellner H."/>
        </authorList>
    </citation>
    <scope>NUCLEOTIDE SEQUENCE [LARGE SCALE GENOMIC DNA]</scope>
    <source>
        <strain evidence="6 7">DSM 108506</strain>
    </source>
</reference>
<dbReference type="InterPro" id="IPR036910">
    <property type="entry name" value="HMG_box_dom_sf"/>
</dbReference>
<dbReference type="Pfam" id="PF00505">
    <property type="entry name" value="HMG_box"/>
    <property type="match status" value="1"/>
</dbReference>
<dbReference type="GO" id="GO:0005634">
    <property type="term" value="C:nucleus"/>
    <property type="evidence" value="ECO:0007669"/>
    <property type="project" value="UniProtKB-UniRule"/>
</dbReference>
<feature type="compositionally biased region" description="Basic and acidic residues" evidence="4">
    <location>
        <begin position="86"/>
        <end position="98"/>
    </location>
</feature>
<evidence type="ECO:0000256" key="2">
    <source>
        <dbReference type="ARBA" id="ARBA00023242"/>
    </source>
</evidence>